<dbReference type="SUPFAM" id="SSF51556">
    <property type="entry name" value="Metallo-dependent hydrolases"/>
    <property type="match status" value="1"/>
</dbReference>
<comment type="similarity">
    <text evidence="1">Belongs to the metallo-dependent hydrolases superfamily. NagA family.</text>
</comment>
<comment type="caution">
    <text evidence="12">The sequence shown here is derived from an EMBL/GenBank/DDBJ whole genome shotgun (WGS) entry which is preliminary data.</text>
</comment>
<proteinExistence type="inferred from homology"/>
<feature type="compositionally biased region" description="Polar residues" evidence="10">
    <location>
        <begin position="844"/>
        <end position="859"/>
    </location>
</feature>
<dbReference type="Pfam" id="PF01979">
    <property type="entry name" value="Amidohydro_1"/>
    <property type="match status" value="1"/>
</dbReference>
<evidence type="ECO:0000256" key="2">
    <source>
        <dbReference type="ARBA" id="ARBA00011899"/>
    </source>
</evidence>
<dbReference type="GO" id="GO:0006046">
    <property type="term" value="P:N-acetylglucosamine catabolic process"/>
    <property type="evidence" value="ECO:0007669"/>
    <property type="project" value="TreeGrafter"/>
</dbReference>
<reference evidence="12" key="2">
    <citation type="submission" date="2020-05" db="EMBL/GenBank/DDBJ databases">
        <authorList>
            <person name="Kim H.-S."/>
            <person name="Proctor R.H."/>
            <person name="Brown D.W."/>
        </authorList>
    </citation>
    <scope>NUCLEOTIDE SEQUENCE</scope>
    <source>
        <strain evidence="12">NRRL 22465</strain>
    </source>
</reference>
<dbReference type="InterPro" id="IPR011059">
    <property type="entry name" value="Metal-dep_hydrolase_composite"/>
</dbReference>
<name>A0A8H4UN55_9HYPO</name>
<dbReference type="GO" id="GO:0008448">
    <property type="term" value="F:N-acetylglucosamine-6-phosphate deacetylase activity"/>
    <property type="evidence" value="ECO:0007669"/>
    <property type="project" value="UniProtKB-EC"/>
</dbReference>
<evidence type="ECO:0000256" key="3">
    <source>
        <dbReference type="ARBA" id="ARBA00018029"/>
    </source>
</evidence>
<dbReference type="GO" id="GO:0046872">
    <property type="term" value="F:metal ion binding"/>
    <property type="evidence" value="ECO:0007669"/>
    <property type="project" value="UniProtKB-KW"/>
</dbReference>
<dbReference type="PROSITE" id="PS51517">
    <property type="entry name" value="NDT80"/>
    <property type="match status" value="1"/>
</dbReference>
<feature type="compositionally biased region" description="Basic and acidic residues" evidence="10">
    <location>
        <begin position="743"/>
        <end position="763"/>
    </location>
</feature>
<organism evidence="12 13">
    <name type="scientific">Fusarium zealandicum</name>
    <dbReference type="NCBI Taxonomy" id="1053134"/>
    <lineage>
        <taxon>Eukaryota</taxon>
        <taxon>Fungi</taxon>
        <taxon>Dikarya</taxon>
        <taxon>Ascomycota</taxon>
        <taxon>Pezizomycotina</taxon>
        <taxon>Sordariomycetes</taxon>
        <taxon>Hypocreomycetidae</taxon>
        <taxon>Hypocreales</taxon>
        <taxon>Nectriaceae</taxon>
        <taxon>Fusarium</taxon>
        <taxon>Fusarium staphyleae species complex</taxon>
    </lineage>
</organism>
<evidence type="ECO:0000256" key="9">
    <source>
        <dbReference type="PROSITE-ProRule" id="PRU00850"/>
    </source>
</evidence>
<evidence type="ECO:0000256" key="7">
    <source>
        <dbReference type="ARBA" id="ARBA00023277"/>
    </source>
</evidence>
<reference evidence="12" key="1">
    <citation type="journal article" date="2020" name="BMC Genomics">
        <title>Correction to: Identification and distribution of gene clusters required for synthesis of sphingolipid metabolism inhibitors in diverse species of the filamentous fungus Fusarium.</title>
        <authorList>
            <person name="Kim H.S."/>
            <person name="Lohmar J.M."/>
            <person name="Busman M."/>
            <person name="Brown D.W."/>
            <person name="Naumann T.A."/>
            <person name="Divon H.H."/>
            <person name="Lysoe E."/>
            <person name="Uhlig S."/>
            <person name="Proctor R.H."/>
        </authorList>
    </citation>
    <scope>NUCLEOTIDE SEQUENCE</scope>
    <source>
        <strain evidence="12">NRRL 22465</strain>
    </source>
</reference>
<dbReference type="InterPro" id="IPR008967">
    <property type="entry name" value="p53-like_TF_DNA-bd_sf"/>
</dbReference>
<feature type="DNA-binding region" description="NDT80" evidence="9">
    <location>
        <begin position="518"/>
        <end position="749"/>
    </location>
</feature>
<keyword evidence="6 9" id="KW-0238">DNA-binding</keyword>
<feature type="domain" description="NDT80" evidence="11">
    <location>
        <begin position="518"/>
        <end position="749"/>
    </location>
</feature>
<dbReference type="InterPro" id="IPR003764">
    <property type="entry name" value="GlcNAc_6-P_deAcase"/>
</dbReference>
<dbReference type="PANTHER" id="PTHR11113:SF14">
    <property type="entry name" value="N-ACETYLGLUCOSAMINE-6-PHOSPHATE DEACETYLASE"/>
    <property type="match status" value="1"/>
</dbReference>
<feature type="region of interest" description="Disordered" evidence="10">
    <location>
        <begin position="511"/>
        <end position="536"/>
    </location>
</feature>
<keyword evidence="7" id="KW-0119">Carbohydrate metabolism</keyword>
<sequence length="949" mass="103946">MPIAVSPTLPKNGLTKFTNCRLLKGNDLVWADLWVSSVSGKIIDSQASFYGELNLPDATVDLSGRIIAPGLIECQLNGAFGFNFSTLLQDMTEYGKNMQKVNRLLVKTGVTSYIPTVTSQRPEMYQKTLPYLGPSGELRIAHDGAESLGAHCEGPFLSPTKNGVHSVDVLLEAQSIHDLELCYGRNNMTPRGDGDKLPIRMITAAPERGQMMNIIPELTSRGIIYSVGHSEATYEEASQAVGKGATMITHLFNAMRPLHHRNPGIFGVLGKAESLPRPYFGIISDGIHLHPTTIKIAYNAHPDGFILVTDAMHLVGLPDGAYPWTNGEYTCNIIKKGSKLLLENSDTIAGSSITLLECVNNFMQWTGASIPQALGAVTSTPAALLGLQGVKGTLNSGADADLVILSDEFESQAFDEEGNFLVLDEVWKFDFQLNNAMSTFNAMPGLPNGASSSDSMAMNLGTEQQSLGMDVFDPDLTFDESMLDGTLQTLPFGSSYDLDTFATTFEDPFQYSTRQFEPPPNQDILHEESSPQEPDNKLLGFSAPIPSATIINENNQFVEAAMTAELYGMFFVAEDVFGGESSGRPLELTCYRRNLWQCSGQITLPRMVKNVVNDQGQHIPIFELMASITALESIEGKVTEIISIPWKNANPQGGEDSKAVAAPPNITLDLSTGQELDAHRVSLPISWKRLQFKHATANNGRRKGLQQHYVVQISLFGKAERGELVKIADIQSGPVIVRGRSPRNFDSKKDVPLTGDKRFERRSTSNSNTDQPPLKFERESSQTFTQRFPTPAGNVQLAKQRVDNTPVDIPTLTHPAAARKSSSRKEGRHVADHDETTHSGLVKGSTSRQNTSLPINLSLSEDERSPNRSSADLQSPSSAKGYAIASGNRENSPAEEGDPLYEYFPLTVDDWMPPVDAVYRPHVVHHTIVPPEIKAQQLRNKSKRYFAPE</sequence>
<dbReference type="EC" id="3.5.1.25" evidence="2"/>
<keyword evidence="5" id="KW-0378">Hydrolase</keyword>
<dbReference type="GO" id="GO:0003700">
    <property type="term" value="F:DNA-binding transcription factor activity"/>
    <property type="evidence" value="ECO:0007669"/>
    <property type="project" value="UniProtKB-UniRule"/>
</dbReference>
<dbReference type="SUPFAM" id="SSF51338">
    <property type="entry name" value="Composite domain of metallo-dependent hydrolases"/>
    <property type="match status" value="1"/>
</dbReference>
<dbReference type="OrthoDB" id="4117572at2759"/>
<feature type="region of interest" description="Disordered" evidence="10">
    <location>
        <begin position="737"/>
        <end position="896"/>
    </location>
</feature>
<dbReference type="Gene3D" id="2.60.40.1390">
    <property type="entry name" value="NDT80 DNA-binding domain"/>
    <property type="match status" value="1"/>
</dbReference>
<evidence type="ECO:0000256" key="5">
    <source>
        <dbReference type="ARBA" id="ARBA00022801"/>
    </source>
</evidence>
<dbReference type="NCBIfam" id="TIGR00221">
    <property type="entry name" value="nagA"/>
    <property type="match status" value="1"/>
</dbReference>
<evidence type="ECO:0000256" key="1">
    <source>
        <dbReference type="ARBA" id="ARBA00010716"/>
    </source>
</evidence>
<evidence type="ECO:0000256" key="4">
    <source>
        <dbReference type="ARBA" id="ARBA00022723"/>
    </source>
</evidence>
<comment type="catalytic activity">
    <reaction evidence="8">
        <text>N-acetyl-D-glucosamine 6-phosphate + H2O = D-glucosamine 6-phosphate + acetate</text>
        <dbReference type="Rhea" id="RHEA:22936"/>
        <dbReference type="ChEBI" id="CHEBI:15377"/>
        <dbReference type="ChEBI" id="CHEBI:30089"/>
        <dbReference type="ChEBI" id="CHEBI:57513"/>
        <dbReference type="ChEBI" id="CHEBI:58725"/>
        <dbReference type="EC" id="3.5.1.25"/>
    </reaction>
</comment>
<dbReference type="SUPFAM" id="SSF49417">
    <property type="entry name" value="p53-like transcription factors"/>
    <property type="match status" value="1"/>
</dbReference>
<evidence type="ECO:0000313" key="13">
    <source>
        <dbReference type="Proteomes" id="UP000635477"/>
    </source>
</evidence>
<dbReference type="CDD" id="cd00854">
    <property type="entry name" value="NagA"/>
    <property type="match status" value="1"/>
</dbReference>
<dbReference type="InterPro" id="IPR037141">
    <property type="entry name" value="NDT80_DNA-bd_dom_sf"/>
</dbReference>
<keyword evidence="13" id="KW-1185">Reference proteome</keyword>
<dbReference type="Gene3D" id="3.20.20.140">
    <property type="entry name" value="Metal-dependent hydrolases"/>
    <property type="match status" value="1"/>
</dbReference>
<evidence type="ECO:0000259" key="11">
    <source>
        <dbReference type="PROSITE" id="PS51517"/>
    </source>
</evidence>
<keyword evidence="4" id="KW-0479">Metal-binding</keyword>
<dbReference type="InterPro" id="IPR024061">
    <property type="entry name" value="NDT80_DNA-bd_dom"/>
</dbReference>
<evidence type="ECO:0000256" key="6">
    <source>
        <dbReference type="ARBA" id="ARBA00023125"/>
    </source>
</evidence>
<dbReference type="Proteomes" id="UP000635477">
    <property type="component" value="Unassembled WGS sequence"/>
</dbReference>
<dbReference type="InterPro" id="IPR032466">
    <property type="entry name" value="Metal_Hydrolase"/>
</dbReference>
<protein>
    <recommendedName>
        <fullName evidence="3">N-acetylglucosamine-6-phosphate deacetylase</fullName>
        <ecNumber evidence="2">3.5.1.25</ecNumber>
    </recommendedName>
</protein>
<dbReference type="PANTHER" id="PTHR11113">
    <property type="entry name" value="N-ACETYLGLUCOSAMINE-6-PHOSPHATE DEACETYLASE"/>
    <property type="match status" value="1"/>
</dbReference>
<feature type="compositionally biased region" description="Basic and acidic residues" evidence="10">
    <location>
        <begin position="823"/>
        <end position="837"/>
    </location>
</feature>
<dbReference type="GO" id="GO:0003677">
    <property type="term" value="F:DNA binding"/>
    <property type="evidence" value="ECO:0007669"/>
    <property type="project" value="UniProtKB-KW"/>
</dbReference>
<evidence type="ECO:0000256" key="8">
    <source>
        <dbReference type="ARBA" id="ARBA00047647"/>
    </source>
</evidence>
<evidence type="ECO:0000313" key="12">
    <source>
        <dbReference type="EMBL" id="KAF4979674.1"/>
    </source>
</evidence>
<dbReference type="EMBL" id="JABEYC010000284">
    <property type="protein sequence ID" value="KAF4979674.1"/>
    <property type="molecule type" value="Genomic_DNA"/>
</dbReference>
<evidence type="ECO:0000256" key="10">
    <source>
        <dbReference type="SAM" id="MobiDB-lite"/>
    </source>
</evidence>
<dbReference type="FunFam" id="3.20.20.140:FF:000065">
    <property type="entry name" value="N-acetylglucosamine-6-phosphate deacetylase"/>
    <property type="match status" value="1"/>
</dbReference>
<gene>
    <name evidence="12" type="ORF">FZEAL_4165</name>
</gene>
<dbReference type="AlphaFoldDB" id="A0A8H4UN55"/>
<dbReference type="InterPro" id="IPR006680">
    <property type="entry name" value="Amidohydro-rel"/>
</dbReference>
<accession>A0A8H4UN55</accession>
<feature type="compositionally biased region" description="Polar residues" evidence="10">
    <location>
        <begin position="867"/>
        <end position="878"/>
    </location>
</feature>
<dbReference type="Pfam" id="PF05224">
    <property type="entry name" value="NDT80_PhoG"/>
    <property type="match status" value="1"/>
</dbReference>